<dbReference type="NCBIfam" id="TIGR01128">
    <property type="entry name" value="holA"/>
    <property type="match status" value="1"/>
</dbReference>
<proteinExistence type="inferred from homology"/>
<dbReference type="GO" id="GO:0006261">
    <property type="term" value="P:DNA-templated DNA replication"/>
    <property type="evidence" value="ECO:0007669"/>
    <property type="project" value="TreeGrafter"/>
</dbReference>
<dbReference type="InterPro" id="IPR010372">
    <property type="entry name" value="DNA_pol3_delta_N"/>
</dbReference>
<dbReference type="Pfam" id="PF21694">
    <property type="entry name" value="DNA_pol3_delta_C"/>
    <property type="match status" value="1"/>
</dbReference>
<dbReference type="PANTHER" id="PTHR34388">
    <property type="entry name" value="DNA POLYMERASE III SUBUNIT DELTA"/>
    <property type="match status" value="1"/>
</dbReference>
<dbReference type="SUPFAM" id="SSF52540">
    <property type="entry name" value="P-loop containing nucleoside triphosphate hydrolases"/>
    <property type="match status" value="1"/>
</dbReference>
<dbReference type="KEGG" id="tbk:HF295_00765"/>
<dbReference type="EMBL" id="CP051151">
    <property type="protein sequence ID" value="QLY39468.1"/>
    <property type="molecule type" value="Genomic_DNA"/>
</dbReference>
<evidence type="ECO:0000256" key="8">
    <source>
        <dbReference type="ARBA" id="ARBA00049244"/>
    </source>
</evidence>
<evidence type="ECO:0000256" key="2">
    <source>
        <dbReference type="ARBA" id="ARBA00017703"/>
    </source>
</evidence>
<keyword evidence="6" id="KW-0239">DNA-directed DNA polymerase</keyword>
<evidence type="ECO:0000256" key="3">
    <source>
        <dbReference type="ARBA" id="ARBA00022679"/>
    </source>
</evidence>
<dbReference type="InterPro" id="IPR005790">
    <property type="entry name" value="DNA_polIII_delta"/>
</dbReference>
<feature type="domain" description="DNA polymerase III delta N-terminal" evidence="9">
    <location>
        <begin position="6"/>
        <end position="120"/>
    </location>
</feature>
<evidence type="ECO:0000259" key="10">
    <source>
        <dbReference type="Pfam" id="PF21694"/>
    </source>
</evidence>
<protein>
    <recommendedName>
        <fullName evidence="2">DNA polymerase III subunit delta</fullName>
        <ecNumber evidence="1">2.7.7.7</ecNumber>
    </recommendedName>
</protein>
<dbReference type="InterPro" id="IPR048466">
    <property type="entry name" value="DNA_pol3_delta-like_C"/>
</dbReference>
<evidence type="ECO:0000256" key="4">
    <source>
        <dbReference type="ARBA" id="ARBA00022695"/>
    </source>
</evidence>
<dbReference type="RefSeq" id="WP_312031937.1">
    <property type="nucleotide sequence ID" value="NZ_CP051151.1"/>
</dbReference>
<dbReference type="InterPro" id="IPR008921">
    <property type="entry name" value="DNA_pol3_clamp-load_cplx_C"/>
</dbReference>
<name>A0A7L6N2L7_9MOLU</name>
<comment type="similarity">
    <text evidence="7">Belongs to the DNA polymerase HolA subunit family.</text>
</comment>
<dbReference type="Gene3D" id="3.40.50.300">
    <property type="entry name" value="P-loop containing nucleotide triphosphate hydrolases"/>
    <property type="match status" value="1"/>
</dbReference>
<evidence type="ECO:0000259" key="9">
    <source>
        <dbReference type="Pfam" id="PF06144"/>
    </source>
</evidence>
<evidence type="ECO:0000256" key="5">
    <source>
        <dbReference type="ARBA" id="ARBA00022705"/>
    </source>
</evidence>
<feature type="domain" description="DNA polymerase III delta subunit-like C-terminal" evidence="10">
    <location>
        <begin position="200"/>
        <end position="318"/>
    </location>
</feature>
<dbReference type="EC" id="2.7.7.7" evidence="1"/>
<organism evidence="11 12">
    <name type="scientific">Hujiaoplasma nucleasis</name>
    <dbReference type="NCBI Taxonomy" id="2725268"/>
    <lineage>
        <taxon>Bacteria</taxon>
        <taxon>Bacillati</taxon>
        <taxon>Mycoplasmatota</taxon>
        <taxon>Mollicutes</taxon>
        <taxon>Candidatus Izemoplasmatales</taxon>
        <taxon>Hujiaoplasmataceae</taxon>
        <taxon>Hujiaoplasma</taxon>
    </lineage>
</organism>
<sequence length="319" mass="36949">MNKNCYLLYGDDHFSIKEKTNQILLENDIPEDAIEIYDYEEVGLHIALSNALTLPFLVDKKGVVVRNSSFLKKQGKMDENENEELIRFCKMNVQETVFIIQAPYEQLDGQKKIVKFLKKNILHHTYNQNKSLNVFEYVKDKLLENQIKIETFALTQFVNRINHDLDSVNNEIEKLIAYSSGKDIINSEIISQITVKDVDDNIYNLVNALLDNNKTKLMEIYQELKSINTSEIWMISAISNKFLEILHTKSLTKIGYNQSDIMSYFNVSSGRAYYMKKNAEETDMDELIKHMTSLANLDYKIKSGQIDKSLGVELFLLNV</sequence>
<keyword evidence="12" id="KW-1185">Reference proteome</keyword>
<gene>
    <name evidence="11" type="primary">holA</name>
    <name evidence="11" type="ORF">HF295_00765</name>
</gene>
<dbReference type="Proteomes" id="UP000512167">
    <property type="component" value="Chromosome"/>
</dbReference>
<dbReference type="Gene3D" id="1.10.8.60">
    <property type="match status" value="1"/>
</dbReference>
<evidence type="ECO:0000256" key="7">
    <source>
        <dbReference type="ARBA" id="ARBA00034754"/>
    </source>
</evidence>
<dbReference type="AlphaFoldDB" id="A0A7L6N2L7"/>
<evidence type="ECO:0000313" key="12">
    <source>
        <dbReference type="Proteomes" id="UP000512167"/>
    </source>
</evidence>
<dbReference type="Pfam" id="PF06144">
    <property type="entry name" value="DNA_pol3_delta"/>
    <property type="match status" value="1"/>
</dbReference>
<evidence type="ECO:0000256" key="6">
    <source>
        <dbReference type="ARBA" id="ARBA00022932"/>
    </source>
</evidence>
<keyword evidence="4 11" id="KW-0548">Nucleotidyltransferase</keyword>
<accession>A0A7L6N2L7</accession>
<dbReference type="GO" id="GO:0009360">
    <property type="term" value="C:DNA polymerase III complex"/>
    <property type="evidence" value="ECO:0007669"/>
    <property type="project" value="InterPro"/>
</dbReference>
<dbReference type="PANTHER" id="PTHR34388:SF1">
    <property type="entry name" value="DNA POLYMERASE III SUBUNIT DELTA"/>
    <property type="match status" value="1"/>
</dbReference>
<evidence type="ECO:0000313" key="11">
    <source>
        <dbReference type="EMBL" id="QLY39468.1"/>
    </source>
</evidence>
<keyword evidence="3 11" id="KW-0808">Transferase</keyword>
<comment type="catalytic activity">
    <reaction evidence="8">
        <text>DNA(n) + a 2'-deoxyribonucleoside 5'-triphosphate = DNA(n+1) + diphosphate</text>
        <dbReference type="Rhea" id="RHEA:22508"/>
        <dbReference type="Rhea" id="RHEA-COMP:17339"/>
        <dbReference type="Rhea" id="RHEA-COMP:17340"/>
        <dbReference type="ChEBI" id="CHEBI:33019"/>
        <dbReference type="ChEBI" id="CHEBI:61560"/>
        <dbReference type="ChEBI" id="CHEBI:173112"/>
        <dbReference type="EC" id="2.7.7.7"/>
    </reaction>
</comment>
<dbReference type="SUPFAM" id="SSF48019">
    <property type="entry name" value="post-AAA+ oligomerization domain-like"/>
    <property type="match status" value="1"/>
</dbReference>
<dbReference type="InterPro" id="IPR027417">
    <property type="entry name" value="P-loop_NTPase"/>
</dbReference>
<keyword evidence="5" id="KW-0235">DNA replication</keyword>
<dbReference type="Gene3D" id="1.20.272.10">
    <property type="match status" value="1"/>
</dbReference>
<evidence type="ECO:0000256" key="1">
    <source>
        <dbReference type="ARBA" id="ARBA00012417"/>
    </source>
</evidence>
<dbReference type="GO" id="GO:0003677">
    <property type="term" value="F:DNA binding"/>
    <property type="evidence" value="ECO:0007669"/>
    <property type="project" value="InterPro"/>
</dbReference>
<dbReference type="GO" id="GO:0003887">
    <property type="term" value="F:DNA-directed DNA polymerase activity"/>
    <property type="evidence" value="ECO:0007669"/>
    <property type="project" value="UniProtKB-KW"/>
</dbReference>
<reference evidence="11 12" key="1">
    <citation type="submission" date="2020-04" db="EMBL/GenBank/DDBJ databases">
        <authorList>
            <person name="Zheng R.K."/>
            <person name="Sun C.M."/>
        </authorList>
    </citation>
    <scope>NUCLEOTIDE SEQUENCE [LARGE SCALE GENOMIC DNA]</scope>
    <source>
        <strain evidence="12">zrk29</strain>
    </source>
</reference>